<keyword evidence="2" id="KW-1185">Reference proteome</keyword>
<proteinExistence type="predicted"/>
<accession>A0ABD4T173</accession>
<reference evidence="1 2" key="1">
    <citation type="journal article" date="2015" name="Genome Announc.">
        <title>Draft Genome Sequence of Filamentous Marine Cyanobacterium Lyngbya confervoides Strain BDU141951.</title>
        <authorList>
            <person name="Chandrababunaidu M.M."/>
            <person name="Sen D."/>
            <person name="Tripathy S."/>
        </authorList>
    </citation>
    <scope>NUCLEOTIDE SEQUENCE [LARGE SCALE GENOMIC DNA]</scope>
    <source>
        <strain evidence="1 2">BDU141951</strain>
    </source>
</reference>
<name>A0ABD4T173_9CYAN</name>
<evidence type="ECO:0000313" key="1">
    <source>
        <dbReference type="EMBL" id="MCM1982151.1"/>
    </source>
</evidence>
<comment type="caution">
    <text evidence="1">The sequence shown here is derived from an EMBL/GenBank/DDBJ whole genome shotgun (WGS) entry which is preliminary data.</text>
</comment>
<dbReference type="RefSeq" id="WP_166283946.1">
    <property type="nucleotide sequence ID" value="NZ_JTHE03000031.1"/>
</dbReference>
<gene>
    <name evidence="1" type="ORF">QQ91_0004810</name>
</gene>
<evidence type="ECO:0000313" key="2">
    <source>
        <dbReference type="Proteomes" id="UP000031561"/>
    </source>
</evidence>
<sequence length="202" mass="21159">MAGVLDEALSVPSNIIDGVTGEAGIRASQELNDWSSKQITNILGAMGIADPIAASNQAEAALSNGDLSSISSGVVADSIQQRVVQQITQQVLGQSGQSVQAQQVQAAAQASKGISTAAVKGKEIPITQKKLDALLEQNAQMSRILQVQTQVQQQNTQQSAATAHGINQINERNSEADLAELRSQEAIADEMLNNSAFGIGLW</sequence>
<dbReference type="EMBL" id="JTHE03000031">
    <property type="protein sequence ID" value="MCM1982151.1"/>
    <property type="molecule type" value="Genomic_DNA"/>
</dbReference>
<dbReference type="AlphaFoldDB" id="A0ABD4T173"/>
<dbReference type="Proteomes" id="UP000031561">
    <property type="component" value="Unassembled WGS sequence"/>
</dbReference>
<protein>
    <submittedName>
        <fullName evidence="1">Uncharacterized protein</fullName>
    </submittedName>
</protein>
<organism evidence="1 2">
    <name type="scientific">Lyngbya confervoides BDU141951</name>
    <dbReference type="NCBI Taxonomy" id="1574623"/>
    <lineage>
        <taxon>Bacteria</taxon>
        <taxon>Bacillati</taxon>
        <taxon>Cyanobacteriota</taxon>
        <taxon>Cyanophyceae</taxon>
        <taxon>Oscillatoriophycideae</taxon>
        <taxon>Oscillatoriales</taxon>
        <taxon>Microcoleaceae</taxon>
        <taxon>Lyngbya</taxon>
    </lineage>
</organism>